<feature type="region of interest" description="Disordered" evidence="1">
    <location>
        <begin position="1"/>
        <end position="26"/>
    </location>
</feature>
<protein>
    <submittedName>
        <fullName evidence="2">Uncharacterized protein</fullName>
    </submittedName>
</protein>
<accession>A0AAE1G5Y8</accession>
<reference evidence="2" key="1">
    <citation type="submission" date="2023-10" db="EMBL/GenBank/DDBJ databases">
        <title>Genome assemblies of two species of porcelain crab, Petrolisthes cinctipes and Petrolisthes manimaculis (Anomura: Porcellanidae).</title>
        <authorList>
            <person name="Angst P."/>
        </authorList>
    </citation>
    <scope>NUCLEOTIDE SEQUENCE</scope>
    <source>
        <strain evidence="2">PB745_01</strain>
        <tissue evidence="2">Gill</tissue>
    </source>
</reference>
<dbReference type="EMBL" id="JAWQEG010000744">
    <property type="protein sequence ID" value="KAK3885971.1"/>
    <property type="molecule type" value="Genomic_DNA"/>
</dbReference>
<comment type="caution">
    <text evidence="2">The sequence shown here is derived from an EMBL/GenBank/DDBJ whole genome shotgun (WGS) entry which is preliminary data.</text>
</comment>
<dbReference type="AlphaFoldDB" id="A0AAE1G5Y8"/>
<evidence type="ECO:0000313" key="3">
    <source>
        <dbReference type="Proteomes" id="UP001286313"/>
    </source>
</evidence>
<dbReference type="Proteomes" id="UP001286313">
    <property type="component" value="Unassembled WGS sequence"/>
</dbReference>
<gene>
    <name evidence="2" type="ORF">Pcinc_009855</name>
</gene>
<proteinExistence type="predicted"/>
<evidence type="ECO:0000256" key="1">
    <source>
        <dbReference type="SAM" id="MobiDB-lite"/>
    </source>
</evidence>
<name>A0AAE1G5Y8_PETCI</name>
<evidence type="ECO:0000313" key="2">
    <source>
        <dbReference type="EMBL" id="KAK3885971.1"/>
    </source>
</evidence>
<sequence length="94" mass="9990">MAPHSTDPGGALMPPPRPPDLHTPTTGVKVRTAERQLETSNKVLATPLVASELSQKKPPSNFRKGFFPLLTAREHVSSGSPTAGARHLALLSKC</sequence>
<keyword evidence="3" id="KW-1185">Reference proteome</keyword>
<organism evidence="2 3">
    <name type="scientific">Petrolisthes cinctipes</name>
    <name type="common">Flat porcelain crab</name>
    <dbReference type="NCBI Taxonomy" id="88211"/>
    <lineage>
        <taxon>Eukaryota</taxon>
        <taxon>Metazoa</taxon>
        <taxon>Ecdysozoa</taxon>
        <taxon>Arthropoda</taxon>
        <taxon>Crustacea</taxon>
        <taxon>Multicrustacea</taxon>
        <taxon>Malacostraca</taxon>
        <taxon>Eumalacostraca</taxon>
        <taxon>Eucarida</taxon>
        <taxon>Decapoda</taxon>
        <taxon>Pleocyemata</taxon>
        <taxon>Anomura</taxon>
        <taxon>Galatheoidea</taxon>
        <taxon>Porcellanidae</taxon>
        <taxon>Petrolisthes</taxon>
    </lineage>
</organism>